<reference evidence="2 3" key="1">
    <citation type="journal article" date="2022" name="Nat. Ecol. Evol.">
        <title>A masculinizing supergene underlies an exaggerated male reproductive morph in a spider.</title>
        <authorList>
            <person name="Hendrickx F."/>
            <person name="De Corte Z."/>
            <person name="Sonet G."/>
            <person name="Van Belleghem S.M."/>
            <person name="Kostlbacher S."/>
            <person name="Vangestel C."/>
        </authorList>
    </citation>
    <scope>NUCLEOTIDE SEQUENCE [LARGE SCALE GENOMIC DNA]</scope>
    <source>
        <strain evidence="2">W744_W776</strain>
    </source>
</reference>
<evidence type="ECO:0000313" key="3">
    <source>
        <dbReference type="Proteomes" id="UP000827092"/>
    </source>
</evidence>
<sequence length="163" mass="18649">MLTFVAYAYAEYVSTLDCQNISSTPQSKDVLMQVSDCQSTDERCPLYQGRTHSVIFKFKPTKTYSGKIDFRVYGVFEKFSVPYRGRADAYENAHYTDNGEAVRAVGSMIEDREIKHTSDFAVSKNYPKVSLKVRFVIVERRTKEIIMCRELPVEIKSNPEASS</sequence>
<dbReference type="Pfam" id="PF02221">
    <property type="entry name" value="E1_DerP2_DerF2"/>
    <property type="match status" value="1"/>
</dbReference>
<keyword evidence="3" id="KW-1185">Reference proteome</keyword>
<dbReference type="Gene3D" id="2.60.40.770">
    <property type="match status" value="1"/>
</dbReference>
<dbReference type="Proteomes" id="UP000827092">
    <property type="component" value="Unassembled WGS sequence"/>
</dbReference>
<dbReference type="InterPro" id="IPR003172">
    <property type="entry name" value="ML_dom"/>
</dbReference>
<dbReference type="AlphaFoldDB" id="A0AAV6U510"/>
<accession>A0AAV6U510</accession>
<organism evidence="2 3">
    <name type="scientific">Oedothorax gibbosus</name>
    <dbReference type="NCBI Taxonomy" id="931172"/>
    <lineage>
        <taxon>Eukaryota</taxon>
        <taxon>Metazoa</taxon>
        <taxon>Ecdysozoa</taxon>
        <taxon>Arthropoda</taxon>
        <taxon>Chelicerata</taxon>
        <taxon>Arachnida</taxon>
        <taxon>Araneae</taxon>
        <taxon>Araneomorphae</taxon>
        <taxon>Entelegynae</taxon>
        <taxon>Araneoidea</taxon>
        <taxon>Linyphiidae</taxon>
        <taxon>Erigoninae</taxon>
        <taxon>Oedothorax</taxon>
    </lineage>
</organism>
<evidence type="ECO:0000313" key="2">
    <source>
        <dbReference type="EMBL" id="KAG8179164.1"/>
    </source>
</evidence>
<name>A0AAV6U510_9ARAC</name>
<protein>
    <recommendedName>
        <fullName evidence="1">MD-2-related lipid-recognition domain-containing protein</fullName>
    </recommendedName>
</protein>
<gene>
    <name evidence="2" type="ORF">JTE90_023626</name>
</gene>
<evidence type="ECO:0000259" key="1">
    <source>
        <dbReference type="Pfam" id="PF02221"/>
    </source>
</evidence>
<proteinExistence type="predicted"/>
<dbReference type="EMBL" id="JAFNEN010000645">
    <property type="protein sequence ID" value="KAG8179164.1"/>
    <property type="molecule type" value="Genomic_DNA"/>
</dbReference>
<feature type="domain" description="MD-2-related lipid-recognition" evidence="1">
    <location>
        <begin position="17"/>
        <end position="155"/>
    </location>
</feature>
<comment type="caution">
    <text evidence="2">The sequence shown here is derived from an EMBL/GenBank/DDBJ whole genome shotgun (WGS) entry which is preliminary data.</text>
</comment>